<dbReference type="InterPro" id="IPR012677">
    <property type="entry name" value="Nucleotide-bd_a/b_plait_sf"/>
</dbReference>
<reference evidence="4" key="1">
    <citation type="submission" date="2014-09" db="EMBL/GenBank/DDBJ databases">
        <title>Genome sequence of the luminous mushroom Mycena chlorophos for searching fungal bioluminescence genes.</title>
        <authorList>
            <person name="Tanaka Y."/>
            <person name="Kasuga D."/>
            <person name="Oba Y."/>
            <person name="Hase S."/>
            <person name="Sato K."/>
            <person name="Oba Y."/>
            <person name="Sakakibara Y."/>
        </authorList>
    </citation>
    <scope>NUCLEOTIDE SEQUENCE</scope>
</reference>
<feature type="domain" description="RRM" evidence="3">
    <location>
        <begin position="2"/>
        <end position="47"/>
    </location>
</feature>
<dbReference type="SUPFAM" id="SSF54928">
    <property type="entry name" value="RNA-binding domain, RBD"/>
    <property type="match status" value="2"/>
</dbReference>
<dbReference type="InterPro" id="IPR000504">
    <property type="entry name" value="RRM_dom"/>
</dbReference>
<gene>
    <name evidence="4" type="ORF">MCHLO_00434</name>
</gene>
<name>A0ABQ0KYX9_MYCCL</name>
<dbReference type="Gene3D" id="3.30.70.330">
    <property type="match status" value="2"/>
</dbReference>
<dbReference type="Pfam" id="PF00076">
    <property type="entry name" value="RRM_1"/>
    <property type="match status" value="2"/>
</dbReference>
<dbReference type="PANTHER" id="PTHR48027">
    <property type="entry name" value="HETEROGENEOUS NUCLEAR RIBONUCLEOPROTEIN 87F-RELATED"/>
    <property type="match status" value="1"/>
</dbReference>
<dbReference type="SMART" id="SM00360">
    <property type="entry name" value="RRM"/>
    <property type="match status" value="2"/>
</dbReference>
<evidence type="ECO:0000313" key="5">
    <source>
        <dbReference type="Proteomes" id="UP000815677"/>
    </source>
</evidence>
<dbReference type="EMBL" id="DF838231">
    <property type="protein sequence ID" value="GAT42731.1"/>
    <property type="molecule type" value="Genomic_DNA"/>
</dbReference>
<proteinExistence type="predicted"/>
<keyword evidence="1 2" id="KW-0694">RNA-binding</keyword>
<keyword evidence="5" id="KW-1185">Reference proteome</keyword>
<evidence type="ECO:0000313" key="4">
    <source>
        <dbReference type="EMBL" id="GAT42731.1"/>
    </source>
</evidence>
<protein>
    <recommendedName>
        <fullName evidence="3">RRM domain-containing protein</fullName>
    </recommendedName>
</protein>
<evidence type="ECO:0000256" key="1">
    <source>
        <dbReference type="ARBA" id="ARBA00022884"/>
    </source>
</evidence>
<evidence type="ECO:0000256" key="2">
    <source>
        <dbReference type="PROSITE-ProRule" id="PRU00176"/>
    </source>
</evidence>
<dbReference type="Proteomes" id="UP000815677">
    <property type="component" value="Unassembled WGS sequence"/>
</dbReference>
<evidence type="ECO:0000259" key="3">
    <source>
        <dbReference type="PROSITE" id="PS50102"/>
    </source>
</evidence>
<organism evidence="4 5">
    <name type="scientific">Mycena chlorophos</name>
    <name type="common">Agaric fungus</name>
    <name type="synonym">Agaricus chlorophos</name>
    <dbReference type="NCBI Taxonomy" id="658473"/>
    <lineage>
        <taxon>Eukaryota</taxon>
        <taxon>Fungi</taxon>
        <taxon>Dikarya</taxon>
        <taxon>Basidiomycota</taxon>
        <taxon>Agaricomycotina</taxon>
        <taxon>Agaricomycetes</taxon>
        <taxon>Agaricomycetidae</taxon>
        <taxon>Agaricales</taxon>
        <taxon>Marasmiineae</taxon>
        <taxon>Mycenaceae</taxon>
        <taxon>Mycena</taxon>
    </lineage>
</organism>
<accession>A0ABQ0KYX9</accession>
<dbReference type="PROSITE" id="PS50102">
    <property type="entry name" value="RRM"/>
    <property type="match status" value="2"/>
</dbReference>
<dbReference type="InterPro" id="IPR035979">
    <property type="entry name" value="RBD_domain_sf"/>
</dbReference>
<sequence>MSKLYIGNLSFQVDDNALYEAFSTHGEITDHIVMKDRETGRSRGFGFGAVCASTSRSPRLVEVAEVDAEDSVAEATEFGIRRLGIWRVNVNEKSCQSATNRVCDRSALNASEVVIRSAEKRMYGAADIAQTHQIWGRRHLPFQLLLFALILASSRFHVSSRFCPSSSVFSVTMSKFKLYVGRSSRGFDFVTMSTPAEAESAMAGLNEQELDGHRLRIKYVDAHKETEGGVFCLAFPSRGFLCTLTRMRRRLWWSAGQRFFDFFFLAPALLQTEVHRSSSYPLVRVSESLVVCGRP</sequence>
<dbReference type="InterPro" id="IPR052462">
    <property type="entry name" value="SLIRP/GR-RBP-like"/>
</dbReference>
<feature type="domain" description="RRM" evidence="3">
    <location>
        <begin position="142"/>
        <end position="222"/>
    </location>
</feature>